<proteinExistence type="predicted"/>
<comment type="caution">
    <text evidence="1">The sequence shown here is derived from an EMBL/GenBank/DDBJ whole genome shotgun (WGS) entry which is preliminary data.</text>
</comment>
<gene>
    <name evidence="1" type="ORF">KP509_34G042100</name>
</gene>
<dbReference type="Proteomes" id="UP000825935">
    <property type="component" value="Chromosome 34"/>
</dbReference>
<protein>
    <recommendedName>
        <fullName evidence="3">BED-type domain-containing protein</fullName>
    </recommendedName>
</protein>
<name>A0A8T2QL78_CERRI</name>
<dbReference type="EMBL" id="CM035439">
    <property type="protein sequence ID" value="KAH7284163.1"/>
    <property type="molecule type" value="Genomic_DNA"/>
</dbReference>
<keyword evidence="2" id="KW-1185">Reference proteome</keyword>
<organism evidence="1 2">
    <name type="scientific">Ceratopteris richardii</name>
    <name type="common">Triangle waterfern</name>
    <dbReference type="NCBI Taxonomy" id="49495"/>
    <lineage>
        <taxon>Eukaryota</taxon>
        <taxon>Viridiplantae</taxon>
        <taxon>Streptophyta</taxon>
        <taxon>Embryophyta</taxon>
        <taxon>Tracheophyta</taxon>
        <taxon>Polypodiopsida</taxon>
        <taxon>Polypodiidae</taxon>
        <taxon>Polypodiales</taxon>
        <taxon>Pteridineae</taxon>
        <taxon>Pteridaceae</taxon>
        <taxon>Parkerioideae</taxon>
        <taxon>Ceratopteris</taxon>
    </lineage>
</organism>
<evidence type="ECO:0000313" key="1">
    <source>
        <dbReference type="EMBL" id="KAH7284163.1"/>
    </source>
</evidence>
<sequence length="186" mass="21100">MSKRGQEWDYVDKVKTLTKGQHRCKCKFCDHVWDGGANRMRAHILGLRGYGISKCDKVPEEVKVVCKKLQRKSTEDLVMYGFMASQCENETHGIDEQNDVYAFGLGESSGGNPSKRKTESVGALLKAWDSKVCVDVDIALHMFFFAEDIPFWKVRSPYLQDFVNLVGRAGPSYKVPSYNRLHKGNL</sequence>
<evidence type="ECO:0008006" key="3">
    <source>
        <dbReference type="Google" id="ProtNLM"/>
    </source>
</evidence>
<dbReference type="OrthoDB" id="1937290at2759"/>
<evidence type="ECO:0000313" key="2">
    <source>
        <dbReference type="Proteomes" id="UP000825935"/>
    </source>
</evidence>
<reference evidence="1" key="1">
    <citation type="submission" date="2021-08" db="EMBL/GenBank/DDBJ databases">
        <title>WGS assembly of Ceratopteris richardii.</title>
        <authorList>
            <person name="Marchant D.B."/>
            <person name="Chen G."/>
            <person name="Jenkins J."/>
            <person name="Shu S."/>
            <person name="Leebens-Mack J."/>
            <person name="Grimwood J."/>
            <person name="Schmutz J."/>
            <person name="Soltis P."/>
            <person name="Soltis D."/>
            <person name="Chen Z.-H."/>
        </authorList>
    </citation>
    <scope>NUCLEOTIDE SEQUENCE</scope>
    <source>
        <strain evidence="1">Whitten #5841</strain>
        <tissue evidence="1">Leaf</tissue>
    </source>
</reference>
<dbReference type="AlphaFoldDB" id="A0A8T2QL78"/>
<accession>A0A8T2QL78</accession>